<dbReference type="InterPro" id="IPR047689">
    <property type="entry name" value="CopD"/>
</dbReference>
<reference evidence="8 9" key="1">
    <citation type="submission" date="2023-08" db="EMBL/GenBank/DDBJ databases">
        <title>Achromobacter seleniivolatilans sp. nov., isolated from seleniferous soil.</title>
        <authorList>
            <person name="Zhang S."/>
            <person name="Li K."/>
            <person name="Peng J."/>
            <person name="Zhao Q."/>
            <person name="Wang H."/>
            <person name="Guo Y."/>
        </authorList>
    </citation>
    <scope>NUCLEOTIDE SEQUENCE [LARGE SCALE GENOMIC DNA]</scope>
    <source>
        <strain evidence="8 9">R39</strain>
    </source>
</reference>
<evidence type="ECO:0000256" key="4">
    <source>
        <dbReference type="ARBA" id="ARBA00022989"/>
    </source>
</evidence>
<keyword evidence="4 6" id="KW-1133">Transmembrane helix</keyword>
<protein>
    <submittedName>
        <fullName evidence="8">Copper homeostasis membrane protein CopD</fullName>
    </submittedName>
</protein>
<dbReference type="RefSeq" id="WP_306948097.1">
    <property type="nucleotide sequence ID" value="NZ_CP132976.1"/>
</dbReference>
<feature type="transmembrane region" description="Helical" evidence="6">
    <location>
        <begin position="50"/>
        <end position="73"/>
    </location>
</feature>
<dbReference type="Pfam" id="PF05425">
    <property type="entry name" value="CopD"/>
    <property type="match status" value="1"/>
</dbReference>
<evidence type="ECO:0000313" key="9">
    <source>
        <dbReference type="Proteomes" id="UP001234798"/>
    </source>
</evidence>
<keyword evidence="3 6" id="KW-0812">Transmembrane</keyword>
<keyword evidence="2" id="KW-1003">Cell membrane</keyword>
<comment type="subcellular location">
    <subcellularLocation>
        <location evidence="1">Cell membrane</location>
        <topology evidence="1">Multi-pass membrane protein</topology>
    </subcellularLocation>
</comment>
<organism evidence="8 9">
    <name type="scientific">Achromobacter seleniivolatilans</name>
    <dbReference type="NCBI Taxonomy" id="3047478"/>
    <lineage>
        <taxon>Bacteria</taxon>
        <taxon>Pseudomonadati</taxon>
        <taxon>Pseudomonadota</taxon>
        <taxon>Betaproteobacteria</taxon>
        <taxon>Burkholderiales</taxon>
        <taxon>Alcaligenaceae</taxon>
        <taxon>Achromobacter</taxon>
    </lineage>
</organism>
<evidence type="ECO:0000256" key="6">
    <source>
        <dbReference type="SAM" id="Phobius"/>
    </source>
</evidence>
<feature type="transmembrane region" description="Helical" evidence="6">
    <location>
        <begin position="230"/>
        <end position="249"/>
    </location>
</feature>
<feature type="transmembrane region" description="Helical" evidence="6">
    <location>
        <begin position="159"/>
        <end position="177"/>
    </location>
</feature>
<keyword evidence="9" id="KW-1185">Reference proteome</keyword>
<sequence length="293" mass="31256">MMLAAFALCRLVAYVSAILLFGAAAMLAMSGSRGLSLSVEAILRKMLRRVAIVGALAVLCLLPLQTATIADAWRGMWDADMLSVVAFQTRYGQAWMLRAIAVLLVAVVFLWASPAKAGLRAVAAGIALLPLSLSGHAAMNEGWPGFAHAASDAVHCLAAGFWLGSLPVFLGFLKLWNEPAYKKDATRALLRFSTAGHIAVAALLLSGALNALMILWPAGWDLQSGYQQLLAIKILLALAMVALALINRYRWIPALRTRRGAALSHIRRNTVLELWLGGGVIALVSLLGLLAPQ</sequence>
<gene>
    <name evidence="8" type="primary">copD</name>
    <name evidence="8" type="ORF">RAS12_10710</name>
</gene>
<feature type="transmembrane region" description="Helical" evidence="6">
    <location>
        <begin position="198"/>
        <end position="218"/>
    </location>
</feature>
<feature type="transmembrane region" description="Helical" evidence="6">
    <location>
        <begin position="93"/>
        <end position="112"/>
    </location>
</feature>
<name>A0ABY9M7Z9_9BURK</name>
<evidence type="ECO:0000256" key="1">
    <source>
        <dbReference type="ARBA" id="ARBA00004651"/>
    </source>
</evidence>
<dbReference type="NCBIfam" id="NF033808">
    <property type="entry name" value="copper_CopD"/>
    <property type="match status" value="1"/>
</dbReference>
<feature type="transmembrane region" description="Helical" evidence="6">
    <location>
        <begin position="119"/>
        <end position="139"/>
    </location>
</feature>
<evidence type="ECO:0000256" key="5">
    <source>
        <dbReference type="ARBA" id="ARBA00023136"/>
    </source>
</evidence>
<feature type="domain" description="Copper resistance protein D" evidence="7">
    <location>
        <begin position="187"/>
        <end position="287"/>
    </location>
</feature>
<evidence type="ECO:0000313" key="8">
    <source>
        <dbReference type="EMBL" id="WMD22815.1"/>
    </source>
</evidence>
<feature type="transmembrane region" description="Helical" evidence="6">
    <location>
        <begin position="270"/>
        <end position="291"/>
    </location>
</feature>
<dbReference type="InterPro" id="IPR032694">
    <property type="entry name" value="CopC/D"/>
</dbReference>
<keyword evidence="5 6" id="KW-0472">Membrane</keyword>
<feature type="transmembrane region" description="Helical" evidence="6">
    <location>
        <begin position="12"/>
        <end position="29"/>
    </location>
</feature>
<proteinExistence type="predicted"/>
<dbReference type="InterPro" id="IPR008457">
    <property type="entry name" value="Cu-R_CopD_dom"/>
</dbReference>
<dbReference type="EMBL" id="CP132976">
    <property type="protein sequence ID" value="WMD22815.1"/>
    <property type="molecule type" value="Genomic_DNA"/>
</dbReference>
<dbReference type="PANTHER" id="PTHR34820">
    <property type="entry name" value="INNER MEMBRANE PROTEIN YEBZ"/>
    <property type="match status" value="1"/>
</dbReference>
<evidence type="ECO:0000259" key="7">
    <source>
        <dbReference type="Pfam" id="PF05425"/>
    </source>
</evidence>
<evidence type="ECO:0000256" key="3">
    <source>
        <dbReference type="ARBA" id="ARBA00022692"/>
    </source>
</evidence>
<dbReference type="PANTHER" id="PTHR34820:SF4">
    <property type="entry name" value="INNER MEMBRANE PROTEIN YEBZ"/>
    <property type="match status" value="1"/>
</dbReference>
<evidence type="ECO:0000256" key="2">
    <source>
        <dbReference type="ARBA" id="ARBA00022475"/>
    </source>
</evidence>
<accession>A0ABY9M7Z9</accession>
<dbReference type="Proteomes" id="UP001234798">
    <property type="component" value="Chromosome"/>
</dbReference>